<reference evidence="1 2" key="1">
    <citation type="journal article" date="2018" name="Sci. Rep.">
        <title>Genomic signatures of local adaptation to the degree of environmental predictability in rotifers.</title>
        <authorList>
            <person name="Franch-Gras L."/>
            <person name="Hahn C."/>
            <person name="Garcia-Roger E.M."/>
            <person name="Carmona M.J."/>
            <person name="Serra M."/>
            <person name="Gomez A."/>
        </authorList>
    </citation>
    <scope>NUCLEOTIDE SEQUENCE [LARGE SCALE GENOMIC DNA]</scope>
    <source>
        <strain evidence="1">HYR1</strain>
    </source>
</reference>
<name>A0A3M7PR48_BRAPC</name>
<accession>A0A3M7PR48</accession>
<protein>
    <submittedName>
        <fullName evidence="1">Uncharacterized protein</fullName>
    </submittedName>
</protein>
<keyword evidence="2" id="KW-1185">Reference proteome</keyword>
<evidence type="ECO:0000313" key="1">
    <source>
        <dbReference type="EMBL" id="RNA01494.1"/>
    </source>
</evidence>
<evidence type="ECO:0000313" key="2">
    <source>
        <dbReference type="Proteomes" id="UP000276133"/>
    </source>
</evidence>
<dbReference type="Proteomes" id="UP000276133">
    <property type="component" value="Unassembled WGS sequence"/>
</dbReference>
<comment type="caution">
    <text evidence="1">The sequence shown here is derived from an EMBL/GenBank/DDBJ whole genome shotgun (WGS) entry which is preliminary data.</text>
</comment>
<organism evidence="1 2">
    <name type="scientific">Brachionus plicatilis</name>
    <name type="common">Marine rotifer</name>
    <name type="synonym">Brachionus muelleri</name>
    <dbReference type="NCBI Taxonomy" id="10195"/>
    <lineage>
        <taxon>Eukaryota</taxon>
        <taxon>Metazoa</taxon>
        <taxon>Spiralia</taxon>
        <taxon>Gnathifera</taxon>
        <taxon>Rotifera</taxon>
        <taxon>Eurotatoria</taxon>
        <taxon>Monogononta</taxon>
        <taxon>Pseudotrocha</taxon>
        <taxon>Ploima</taxon>
        <taxon>Brachionidae</taxon>
        <taxon>Brachionus</taxon>
    </lineage>
</organism>
<proteinExistence type="predicted"/>
<dbReference type="EMBL" id="REGN01009303">
    <property type="protein sequence ID" value="RNA01494.1"/>
    <property type="molecule type" value="Genomic_DNA"/>
</dbReference>
<dbReference type="AlphaFoldDB" id="A0A3M7PR48"/>
<gene>
    <name evidence="1" type="ORF">BpHYR1_030800</name>
</gene>
<sequence length="60" mass="6996">MIESFCSTGLVRLVEQNDREGFESRYVEYPTPLFTVLLQYSSEKSKKTSISSNVQRFLKK</sequence>